<gene>
    <name evidence="1" type="ORF">SHEWBE_3544</name>
</gene>
<dbReference type="EMBL" id="LS483452">
    <property type="protein sequence ID" value="SQH77507.1"/>
    <property type="molecule type" value="Genomic_DNA"/>
</dbReference>
<evidence type="ECO:0000313" key="1">
    <source>
        <dbReference type="EMBL" id="SQH77507.1"/>
    </source>
</evidence>
<evidence type="ECO:0000313" key="2">
    <source>
        <dbReference type="Proteomes" id="UP000250123"/>
    </source>
</evidence>
<protein>
    <submittedName>
        <fullName evidence="1">Uncharacterized protein</fullName>
    </submittedName>
</protein>
<name>A0A330MCG7_9GAMM</name>
<accession>A0A330MCG7</accession>
<sequence length="40" mass="4266">MERFAHGTACGHMNAASGYGKTDNSMLRLVAVGPFSNRLP</sequence>
<organism evidence="1 2">
    <name type="scientific">Shewanella benthica</name>
    <dbReference type="NCBI Taxonomy" id="43661"/>
    <lineage>
        <taxon>Bacteria</taxon>
        <taxon>Pseudomonadati</taxon>
        <taxon>Pseudomonadota</taxon>
        <taxon>Gammaproteobacteria</taxon>
        <taxon>Alteromonadales</taxon>
        <taxon>Shewanellaceae</taxon>
        <taxon>Shewanella</taxon>
    </lineage>
</organism>
<proteinExistence type="predicted"/>
<dbReference type="AlphaFoldDB" id="A0A330MCG7"/>
<reference evidence="2" key="1">
    <citation type="submission" date="2018-06" db="EMBL/GenBank/DDBJ databases">
        <authorList>
            <person name="Cea G.-C."/>
            <person name="William W."/>
        </authorList>
    </citation>
    <scope>NUCLEOTIDE SEQUENCE [LARGE SCALE GENOMIC DNA]</scope>
    <source>
        <strain evidence="2">DB21MT-2</strain>
    </source>
</reference>
<dbReference type="KEGG" id="sbk:SHEWBE_3544"/>
<dbReference type="Proteomes" id="UP000250123">
    <property type="component" value="Chromosome SHEWBE"/>
</dbReference>